<proteinExistence type="predicted"/>
<evidence type="ECO:0000256" key="1">
    <source>
        <dbReference type="SAM" id="MobiDB-lite"/>
    </source>
</evidence>
<name>A0A8D1L8S2_PIG</name>
<feature type="compositionally biased region" description="Low complexity" evidence="1">
    <location>
        <begin position="114"/>
        <end position="123"/>
    </location>
</feature>
<protein>
    <submittedName>
        <fullName evidence="2">Uncharacterized protein</fullName>
    </submittedName>
</protein>
<evidence type="ECO:0000313" key="3">
    <source>
        <dbReference type="Proteomes" id="UP000694728"/>
    </source>
</evidence>
<dbReference type="Proteomes" id="UP000694724">
    <property type="component" value="Unplaced"/>
</dbReference>
<dbReference type="Proteomes" id="UP000694727">
    <property type="component" value="Unplaced"/>
</dbReference>
<dbReference type="Ensembl" id="ENSSSCT00025070916.1">
    <property type="protein sequence ID" value="ENSSSCP00025030666.1"/>
    <property type="gene ID" value="ENSSSCG00025051876.1"/>
</dbReference>
<feature type="region of interest" description="Disordered" evidence="1">
    <location>
        <begin position="1"/>
        <end position="123"/>
    </location>
</feature>
<feature type="compositionally biased region" description="Polar residues" evidence="1">
    <location>
        <begin position="78"/>
        <end position="106"/>
    </location>
</feature>
<dbReference type="Proteomes" id="UP000694728">
    <property type="component" value="Unplaced"/>
</dbReference>
<dbReference type="AlphaFoldDB" id="A0A8D1L8S2"/>
<evidence type="ECO:0000313" key="2">
    <source>
        <dbReference type="Ensembl" id="ENSSSCP00045042863.1"/>
    </source>
</evidence>
<dbReference type="Ensembl" id="ENSSSCT00045061023.1">
    <property type="protein sequence ID" value="ENSSSCP00045042863.1"/>
    <property type="gene ID" value="ENSSSCG00045035547.1"/>
</dbReference>
<organism evidence="2 3">
    <name type="scientific">Sus scrofa</name>
    <name type="common">Pig</name>
    <dbReference type="NCBI Taxonomy" id="9823"/>
    <lineage>
        <taxon>Eukaryota</taxon>
        <taxon>Metazoa</taxon>
        <taxon>Chordata</taxon>
        <taxon>Craniata</taxon>
        <taxon>Vertebrata</taxon>
        <taxon>Euteleostomi</taxon>
        <taxon>Mammalia</taxon>
        <taxon>Eutheria</taxon>
        <taxon>Laurasiatheria</taxon>
        <taxon>Artiodactyla</taxon>
        <taxon>Suina</taxon>
        <taxon>Suidae</taxon>
        <taxon>Sus</taxon>
    </lineage>
</organism>
<dbReference type="Ensembl" id="ENSSSCT00055016598.1">
    <property type="protein sequence ID" value="ENSSSCP00055013094.1"/>
    <property type="gene ID" value="ENSSSCG00055008494.1"/>
</dbReference>
<accession>A0A8D1L8S2</accession>
<sequence length="286" mass="30687">MNSPSHTPNPSPTQSPSQSRSNHVNPQPYASSGGSGPSPSPTRGSSSRPPSHPATPSASQPSSRASSLTPSPHIQPRASAQNATPPTSKSPSQSGLKSLSRNSSQTPPVPGARSPSHSPASSISYIGPIRGIPSYIAPYVPRFLKEPPFFQPPTSPLPQNQCFPCAFPCPPRTRERTPPKSLYFPLLPAPPHYPRVHSSYPTPPALFTPPSSLSYSPPPELLVGGKPHVVPTVLPATFYTPFSRYYSQPRPYRSIHRRRPSAFPLSSLPTGPYDSPGRSVHFYRGS</sequence>
<feature type="compositionally biased region" description="Low complexity" evidence="1">
    <location>
        <begin position="41"/>
        <end position="72"/>
    </location>
</feature>
<reference evidence="2" key="1">
    <citation type="submission" date="2025-05" db="UniProtKB">
        <authorList>
            <consortium name="Ensembl"/>
        </authorList>
    </citation>
    <scope>IDENTIFICATION</scope>
</reference>